<dbReference type="HOGENOM" id="CLU_007526_0_1_1"/>
<accession>L1JH78</accession>
<dbReference type="Proteomes" id="UP000011087">
    <property type="component" value="Unassembled WGS sequence"/>
</dbReference>
<dbReference type="Gene3D" id="3.30.200.20">
    <property type="entry name" value="Phosphorylase Kinase, domain 1"/>
    <property type="match status" value="1"/>
</dbReference>
<name>L1JH78_GUITC</name>
<dbReference type="PANTHER" id="PTHR47829">
    <property type="entry name" value="HYDROLASE, PUTATIVE (AFU_ORTHOLOGUE AFUA_1G12880)-RELATED"/>
    <property type="match status" value="1"/>
</dbReference>
<dbReference type="InterPro" id="IPR041726">
    <property type="entry name" value="ACAD10_11_N"/>
</dbReference>
<dbReference type="PANTHER" id="PTHR47829:SF3">
    <property type="entry name" value="AMINOGLYCOSIDE PHOSPHOTRANSFERASE DOMAIN-CONTAINING PROTEIN"/>
    <property type="match status" value="1"/>
</dbReference>
<dbReference type="InterPro" id="IPR002575">
    <property type="entry name" value="Aminoglycoside_PTrfase"/>
</dbReference>
<dbReference type="KEGG" id="gtt:GUITHDRAFT_69456"/>
<protein>
    <recommendedName>
        <fullName evidence="1">Aminoglycoside phosphotransferase domain-containing protein</fullName>
    </recommendedName>
</protein>
<dbReference type="PaxDb" id="55529-EKX47687"/>
<reference evidence="2 4" key="1">
    <citation type="journal article" date="2012" name="Nature">
        <title>Algal genomes reveal evolutionary mosaicism and the fate of nucleomorphs.</title>
        <authorList>
            <consortium name="DOE Joint Genome Institute"/>
            <person name="Curtis B.A."/>
            <person name="Tanifuji G."/>
            <person name="Burki F."/>
            <person name="Gruber A."/>
            <person name="Irimia M."/>
            <person name="Maruyama S."/>
            <person name="Arias M.C."/>
            <person name="Ball S.G."/>
            <person name="Gile G.H."/>
            <person name="Hirakawa Y."/>
            <person name="Hopkins J.F."/>
            <person name="Kuo A."/>
            <person name="Rensing S.A."/>
            <person name="Schmutz J."/>
            <person name="Symeonidi A."/>
            <person name="Elias M."/>
            <person name="Eveleigh R.J."/>
            <person name="Herman E.K."/>
            <person name="Klute M.J."/>
            <person name="Nakayama T."/>
            <person name="Obornik M."/>
            <person name="Reyes-Prieto A."/>
            <person name="Armbrust E.V."/>
            <person name="Aves S.J."/>
            <person name="Beiko R.G."/>
            <person name="Coutinho P."/>
            <person name="Dacks J.B."/>
            <person name="Durnford D.G."/>
            <person name="Fast N.M."/>
            <person name="Green B.R."/>
            <person name="Grisdale C.J."/>
            <person name="Hempel F."/>
            <person name="Henrissat B."/>
            <person name="Hoppner M.P."/>
            <person name="Ishida K."/>
            <person name="Kim E."/>
            <person name="Koreny L."/>
            <person name="Kroth P.G."/>
            <person name="Liu Y."/>
            <person name="Malik S.B."/>
            <person name="Maier U.G."/>
            <person name="McRose D."/>
            <person name="Mock T."/>
            <person name="Neilson J.A."/>
            <person name="Onodera N.T."/>
            <person name="Poole A.M."/>
            <person name="Pritham E.J."/>
            <person name="Richards T.A."/>
            <person name="Rocap G."/>
            <person name="Roy S.W."/>
            <person name="Sarai C."/>
            <person name="Schaack S."/>
            <person name="Shirato S."/>
            <person name="Slamovits C.H."/>
            <person name="Spencer D.F."/>
            <person name="Suzuki S."/>
            <person name="Worden A.Z."/>
            <person name="Zauner S."/>
            <person name="Barry K."/>
            <person name="Bell C."/>
            <person name="Bharti A.K."/>
            <person name="Crow J.A."/>
            <person name="Grimwood J."/>
            <person name="Kramer R."/>
            <person name="Lindquist E."/>
            <person name="Lucas S."/>
            <person name="Salamov A."/>
            <person name="McFadden G.I."/>
            <person name="Lane C.E."/>
            <person name="Keeling P.J."/>
            <person name="Gray M.W."/>
            <person name="Grigoriev I.V."/>
            <person name="Archibald J.M."/>
        </authorList>
    </citation>
    <scope>NUCLEOTIDE SEQUENCE</scope>
    <source>
        <strain evidence="2 4">CCMP2712</strain>
    </source>
</reference>
<dbReference type="RefSeq" id="XP_005834667.1">
    <property type="nucleotide sequence ID" value="XM_005834610.1"/>
</dbReference>
<dbReference type="InterPro" id="IPR052898">
    <property type="entry name" value="ACAD10-like"/>
</dbReference>
<evidence type="ECO:0000313" key="3">
    <source>
        <dbReference type="EnsemblProtists" id="EKX47687"/>
    </source>
</evidence>
<reference evidence="4" key="2">
    <citation type="submission" date="2012-11" db="EMBL/GenBank/DDBJ databases">
        <authorList>
            <person name="Kuo A."/>
            <person name="Curtis B.A."/>
            <person name="Tanifuji G."/>
            <person name="Burki F."/>
            <person name="Gruber A."/>
            <person name="Irimia M."/>
            <person name="Maruyama S."/>
            <person name="Arias M.C."/>
            <person name="Ball S.G."/>
            <person name="Gile G.H."/>
            <person name="Hirakawa Y."/>
            <person name="Hopkins J.F."/>
            <person name="Rensing S.A."/>
            <person name="Schmutz J."/>
            <person name="Symeonidi A."/>
            <person name="Elias M."/>
            <person name="Eveleigh R.J."/>
            <person name="Herman E.K."/>
            <person name="Klute M.J."/>
            <person name="Nakayama T."/>
            <person name="Obornik M."/>
            <person name="Reyes-Prieto A."/>
            <person name="Armbrust E.V."/>
            <person name="Aves S.J."/>
            <person name="Beiko R.G."/>
            <person name="Coutinho P."/>
            <person name="Dacks J.B."/>
            <person name="Durnford D.G."/>
            <person name="Fast N.M."/>
            <person name="Green B.R."/>
            <person name="Grisdale C."/>
            <person name="Hempe F."/>
            <person name="Henrissat B."/>
            <person name="Hoppner M.P."/>
            <person name="Ishida K.-I."/>
            <person name="Kim E."/>
            <person name="Koreny L."/>
            <person name="Kroth P.G."/>
            <person name="Liu Y."/>
            <person name="Malik S.-B."/>
            <person name="Maier U.G."/>
            <person name="McRose D."/>
            <person name="Mock T."/>
            <person name="Neilson J.A."/>
            <person name="Onodera N.T."/>
            <person name="Poole A.M."/>
            <person name="Pritham E.J."/>
            <person name="Richards T.A."/>
            <person name="Rocap G."/>
            <person name="Roy S.W."/>
            <person name="Sarai C."/>
            <person name="Schaack S."/>
            <person name="Shirato S."/>
            <person name="Slamovits C.H."/>
            <person name="Spencer D.F."/>
            <person name="Suzuki S."/>
            <person name="Worden A.Z."/>
            <person name="Zauner S."/>
            <person name="Barry K."/>
            <person name="Bell C."/>
            <person name="Bharti A.K."/>
            <person name="Crow J.A."/>
            <person name="Grimwood J."/>
            <person name="Kramer R."/>
            <person name="Lindquist E."/>
            <person name="Lucas S."/>
            <person name="Salamov A."/>
            <person name="McFadden G.I."/>
            <person name="Lane C.E."/>
            <person name="Keeling P.J."/>
            <person name="Gray M.W."/>
            <person name="Grigoriev I.V."/>
            <person name="Archibald J.M."/>
        </authorList>
    </citation>
    <scope>NUCLEOTIDE SEQUENCE</scope>
    <source>
        <strain evidence="4">CCMP2712</strain>
    </source>
</reference>
<reference evidence="3" key="3">
    <citation type="submission" date="2016-03" db="UniProtKB">
        <authorList>
            <consortium name="EnsemblProtists"/>
        </authorList>
    </citation>
    <scope>IDENTIFICATION</scope>
</reference>
<evidence type="ECO:0000313" key="4">
    <source>
        <dbReference type="Proteomes" id="UP000011087"/>
    </source>
</evidence>
<dbReference type="InterPro" id="IPR011009">
    <property type="entry name" value="Kinase-like_dom_sf"/>
</dbReference>
<feature type="domain" description="Aminoglycoside phosphotransferase" evidence="1">
    <location>
        <begin position="57"/>
        <end position="285"/>
    </location>
</feature>
<dbReference type="GeneID" id="17304303"/>
<dbReference type="EMBL" id="JH992989">
    <property type="protein sequence ID" value="EKX47687.1"/>
    <property type="molecule type" value="Genomic_DNA"/>
</dbReference>
<organism evidence="2">
    <name type="scientific">Guillardia theta (strain CCMP2712)</name>
    <name type="common">Cryptophyte</name>
    <dbReference type="NCBI Taxonomy" id="905079"/>
    <lineage>
        <taxon>Eukaryota</taxon>
        <taxon>Cryptophyceae</taxon>
        <taxon>Pyrenomonadales</taxon>
        <taxon>Geminigeraceae</taxon>
        <taxon>Guillardia</taxon>
    </lineage>
</organism>
<dbReference type="STRING" id="905079.L1JH78"/>
<proteinExistence type="predicted"/>
<dbReference type="Gene3D" id="3.90.1200.10">
    <property type="match status" value="1"/>
</dbReference>
<evidence type="ECO:0000313" key="2">
    <source>
        <dbReference type="EMBL" id="EKX47687.1"/>
    </source>
</evidence>
<dbReference type="Pfam" id="PF01636">
    <property type="entry name" value="APH"/>
    <property type="match status" value="1"/>
</dbReference>
<dbReference type="OrthoDB" id="191037at2759"/>
<dbReference type="AlphaFoldDB" id="L1JH78"/>
<dbReference type="EnsemblProtists" id="EKX47687">
    <property type="protein sequence ID" value="EKX47687"/>
    <property type="gene ID" value="GUITHDRAFT_69456"/>
</dbReference>
<dbReference type="eggNOG" id="ENOG502QQPX">
    <property type="taxonomic scope" value="Eukaryota"/>
</dbReference>
<dbReference type="CDD" id="cd05154">
    <property type="entry name" value="ACAD10_11_N-like"/>
    <property type="match status" value="1"/>
</dbReference>
<gene>
    <name evidence="2" type="ORF">GUITHDRAFT_69456</name>
</gene>
<dbReference type="SUPFAM" id="SSF56112">
    <property type="entry name" value="Protein kinase-like (PK-like)"/>
    <property type="match status" value="1"/>
</dbReference>
<sequence>MQAIRELEILVGFPLLEYVAGTINVRPHLQIHKDSLSNYISQTGPSVLRMSGPVSRIRQFGHGQSNPTYHVTLSDGKELVLRKKPPGKILKGAHAVEREYQVLSALKKLNFPVPTCHLLCEEDHVLGTPFYVMDYIQGEVHKNPSLKMLSPSLRSSIYESMCQVLADLHSVDIEKAGLQAYGKQENFFQRQIGTWTKQFEASKTEGGDYSKMEELIQWLNANIPPENKATIVHGDFRLDNLIFEEKSSKWLSSLAVLDWELSTLGDPLADLAYNCLVYHLPPTFPNRYSQVPGFAGAQLPEGIPTEEEYVKSYMRRTGRQSIPAWNFYLTFSFFRIAAILQGVYKRSLQGNASSDRARDVGALADQMTKMALKLSKKARAIEL</sequence>
<evidence type="ECO:0000259" key="1">
    <source>
        <dbReference type="Pfam" id="PF01636"/>
    </source>
</evidence>
<dbReference type="OMA" id="RAFYVME"/>
<keyword evidence="4" id="KW-1185">Reference proteome</keyword>